<organism evidence="9 10">
    <name type="scientific">Adineta steineri</name>
    <dbReference type="NCBI Taxonomy" id="433720"/>
    <lineage>
        <taxon>Eukaryota</taxon>
        <taxon>Metazoa</taxon>
        <taxon>Spiralia</taxon>
        <taxon>Gnathifera</taxon>
        <taxon>Rotifera</taxon>
        <taxon>Eurotatoria</taxon>
        <taxon>Bdelloidea</taxon>
        <taxon>Adinetida</taxon>
        <taxon>Adinetidae</taxon>
        <taxon>Adineta</taxon>
    </lineage>
</organism>
<accession>A0A814I3Y4</accession>
<evidence type="ECO:0000256" key="6">
    <source>
        <dbReference type="ARBA" id="ARBA00023049"/>
    </source>
</evidence>
<dbReference type="GO" id="GO:0016485">
    <property type="term" value="P:protein processing"/>
    <property type="evidence" value="ECO:0007669"/>
    <property type="project" value="TreeGrafter"/>
</dbReference>
<feature type="domain" description="Peptidase M13 N-terminal" evidence="8">
    <location>
        <begin position="68"/>
        <end position="452"/>
    </location>
</feature>
<dbReference type="Proteomes" id="UP000663845">
    <property type="component" value="Unassembled WGS sequence"/>
</dbReference>
<keyword evidence="5" id="KW-0862">Zinc</keyword>
<dbReference type="EMBL" id="CAJNOG010000154">
    <property type="protein sequence ID" value="CAF1016797.1"/>
    <property type="molecule type" value="Genomic_DNA"/>
</dbReference>
<comment type="cofactor">
    <cofactor evidence="1">
        <name>Zn(2+)</name>
        <dbReference type="ChEBI" id="CHEBI:29105"/>
    </cofactor>
</comment>
<evidence type="ECO:0000259" key="7">
    <source>
        <dbReference type="Pfam" id="PF01431"/>
    </source>
</evidence>
<dbReference type="PROSITE" id="PS51885">
    <property type="entry name" value="NEPRILYSIN"/>
    <property type="match status" value="1"/>
</dbReference>
<evidence type="ECO:0000313" key="10">
    <source>
        <dbReference type="Proteomes" id="UP000663845"/>
    </source>
</evidence>
<comment type="caution">
    <text evidence="9">The sequence shown here is derived from an EMBL/GenBank/DDBJ whole genome shotgun (WGS) entry which is preliminary data.</text>
</comment>
<keyword evidence="6" id="KW-0482">Metalloprotease</keyword>
<dbReference type="GO" id="GO:0046872">
    <property type="term" value="F:metal ion binding"/>
    <property type="evidence" value="ECO:0007669"/>
    <property type="project" value="UniProtKB-KW"/>
</dbReference>
<evidence type="ECO:0000256" key="1">
    <source>
        <dbReference type="ARBA" id="ARBA00001947"/>
    </source>
</evidence>
<dbReference type="Pfam" id="PF01431">
    <property type="entry name" value="Peptidase_M13"/>
    <property type="match status" value="1"/>
</dbReference>
<dbReference type="AlphaFoldDB" id="A0A814I3Y4"/>
<dbReference type="SUPFAM" id="SSF55486">
    <property type="entry name" value="Metalloproteases ('zincins'), catalytic domain"/>
    <property type="match status" value="1"/>
</dbReference>
<dbReference type="Gene3D" id="3.40.390.10">
    <property type="entry name" value="Collagenase (Catalytic Domain)"/>
    <property type="match status" value="1"/>
</dbReference>
<dbReference type="GO" id="GO:0004222">
    <property type="term" value="F:metalloendopeptidase activity"/>
    <property type="evidence" value="ECO:0007669"/>
    <property type="project" value="InterPro"/>
</dbReference>
<name>A0A814I3Y4_9BILA</name>
<evidence type="ECO:0000256" key="4">
    <source>
        <dbReference type="ARBA" id="ARBA00022801"/>
    </source>
</evidence>
<sequence length="721" mass="83360">MDLYYLLSFQTIISILWYNYHSVIDFPYRNTRSIRHRNKQNKSDLCLTPYCIKAANYLIESIDETIDPCENFYEFACGKYIKNAIISSESNKQSPTTQLRKKLEHTLANLLSSSPSNITKESKAITNARRLYSSCIDEDTIETEGIDVIMSMINKELGGWPVLQGSAWNESTFDFDRLMLKLSQYDNYIFYTVNGDVDEKNSSIRSIHIRPFQLVLDILNHYSKGKEAYQYFFENFTLALTNDSSTIDDDLIALLEFEMELFKYIVSLDKLDLDETVRTTVDNLSTTISFDSSNYIRRLYLLANISVTDTDSVIVTAPKLLHGISSFINQQSPRTIQNYMIWKFMTNQARHMPKRFRNMLQQYTHVFSGTDTRESRAITCANYVNTMMSLPVSKLYIDEHFHKHARKETTEMINNIRNTFITMVNQSTWMDSTSKIIAIKKAQAITAKLGYPDYLEGDDMTKLDKAYAEYNFNLSYMPNVLSAIQLNSKANLQMLRYPIDSKEWNDILPTNVNAIHRLLANEILFPAAILQTPLFDKDAPKYLNYGGIGFFMGHEIAHGFGDEGKQYDLNGNKVLWWSNATDNAFDTRKKCFIEQYNNYTLTQVNRSVNGQKTQDENIADDAALKQAFFAYQQWAKTHKNVDKKLPGLTKYSTEQMFFMNFGHTWCTKMTNKAAHLYIDRNVHSPAQFRIRGPTSNFVEFDRVFGCKTGQGNSRVNKCNVW</sequence>
<proteinExistence type="predicted"/>
<dbReference type="PANTHER" id="PTHR11733:SF208">
    <property type="entry name" value="PEPTIDASE M13 C-TERMINAL DOMAIN-CONTAINING PROTEIN"/>
    <property type="match status" value="1"/>
</dbReference>
<dbReference type="PANTHER" id="PTHR11733">
    <property type="entry name" value="ZINC METALLOPROTEASE FAMILY M13 NEPRILYSIN-RELATED"/>
    <property type="match status" value="1"/>
</dbReference>
<gene>
    <name evidence="9" type="ORF">JYZ213_LOCUS16839</name>
</gene>
<keyword evidence="3" id="KW-0479">Metal-binding</keyword>
<dbReference type="InterPro" id="IPR024079">
    <property type="entry name" value="MetalloPept_cat_dom_sf"/>
</dbReference>
<dbReference type="PRINTS" id="PR00786">
    <property type="entry name" value="NEPRILYSIN"/>
</dbReference>
<dbReference type="InterPro" id="IPR008753">
    <property type="entry name" value="Peptidase_M13_N"/>
</dbReference>
<feature type="domain" description="Peptidase M13 C-terminal" evidence="7">
    <location>
        <begin position="513"/>
        <end position="719"/>
    </location>
</feature>
<evidence type="ECO:0000256" key="5">
    <source>
        <dbReference type="ARBA" id="ARBA00022833"/>
    </source>
</evidence>
<evidence type="ECO:0000256" key="3">
    <source>
        <dbReference type="ARBA" id="ARBA00022723"/>
    </source>
</evidence>
<dbReference type="Gene3D" id="1.10.1380.10">
    <property type="entry name" value="Neutral endopeptidase , domain2"/>
    <property type="match status" value="1"/>
</dbReference>
<evidence type="ECO:0000259" key="8">
    <source>
        <dbReference type="Pfam" id="PF05649"/>
    </source>
</evidence>
<keyword evidence="4" id="KW-0378">Hydrolase</keyword>
<keyword evidence="2" id="KW-0645">Protease</keyword>
<dbReference type="InterPro" id="IPR042089">
    <property type="entry name" value="Peptidase_M13_dom_2"/>
</dbReference>
<evidence type="ECO:0000313" key="9">
    <source>
        <dbReference type="EMBL" id="CAF1016797.1"/>
    </source>
</evidence>
<protein>
    <submittedName>
        <fullName evidence="9">Uncharacterized protein</fullName>
    </submittedName>
</protein>
<evidence type="ECO:0000256" key="2">
    <source>
        <dbReference type="ARBA" id="ARBA00022670"/>
    </source>
</evidence>
<dbReference type="InterPro" id="IPR018497">
    <property type="entry name" value="Peptidase_M13_C"/>
</dbReference>
<reference evidence="9" key="1">
    <citation type="submission" date="2021-02" db="EMBL/GenBank/DDBJ databases">
        <authorList>
            <person name="Nowell W R."/>
        </authorList>
    </citation>
    <scope>NUCLEOTIDE SEQUENCE</scope>
</reference>
<dbReference type="GO" id="GO:0005886">
    <property type="term" value="C:plasma membrane"/>
    <property type="evidence" value="ECO:0007669"/>
    <property type="project" value="TreeGrafter"/>
</dbReference>
<dbReference type="Pfam" id="PF05649">
    <property type="entry name" value="Peptidase_M13_N"/>
    <property type="match status" value="1"/>
</dbReference>
<dbReference type="CDD" id="cd08662">
    <property type="entry name" value="M13"/>
    <property type="match status" value="1"/>
</dbReference>
<dbReference type="InterPro" id="IPR000718">
    <property type="entry name" value="Peptidase_M13"/>
</dbReference>